<accession>A0A2H0E0Z4</accession>
<sequence>MINSLTMLVALQIILGLGEALGSPAFDSIFAEHLDRNKHVREYGDWKLIYNLTLALGTIVGGLLVVRFGFNVLFIIMSFLALVSSVIVWRQPRRVL</sequence>
<feature type="domain" description="Major facilitator superfamily (MFS) profile" evidence="5">
    <location>
        <begin position="1"/>
        <end position="96"/>
    </location>
</feature>
<name>A0A2H0E0Z4_9BACT</name>
<evidence type="ECO:0000313" key="6">
    <source>
        <dbReference type="EMBL" id="PIP88096.1"/>
    </source>
</evidence>
<dbReference type="AlphaFoldDB" id="A0A2H0E0Z4"/>
<dbReference type="Pfam" id="PF07690">
    <property type="entry name" value="MFS_1"/>
    <property type="match status" value="1"/>
</dbReference>
<evidence type="ECO:0000256" key="2">
    <source>
        <dbReference type="ARBA" id="ARBA00022989"/>
    </source>
</evidence>
<dbReference type="InterPro" id="IPR036259">
    <property type="entry name" value="MFS_trans_sf"/>
</dbReference>
<feature type="transmembrane region" description="Helical" evidence="4">
    <location>
        <begin position="46"/>
        <end position="65"/>
    </location>
</feature>
<feature type="transmembrane region" description="Helical" evidence="4">
    <location>
        <begin position="72"/>
        <end position="89"/>
    </location>
</feature>
<dbReference type="GO" id="GO:0022857">
    <property type="term" value="F:transmembrane transporter activity"/>
    <property type="evidence" value="ECO:0007669"/>
    <property type="project" value="InterPro"/>
</dbReference>
<evidence type="ECO:0000313" key="7">
    <source>
        <dbReference type="Proteomes" id="UP000229981"/>
    </source>
</evidence>
<comment type="caution">
    <text evidence="6">The sequence shown here is derived from an EMBL/GenBank/DDBJ whole genome shotgun (WGS) entry which is preliminary data.</text>
</comment>
<protein>
    <recommendedName>
        <fullName evidence="5">Major facilitator superfamily (MFS) profile domain-containing protein</fullName>
    </recommendedName>
</protein>
<reference evidence="6 7" key="1">
    <citation type="submission" date="2017-09" db="EMBL/GenBank/DDBJ databases">
        <title>Depth-based differentiation of microbial function through sediment-hosted aquifers and enrichment of novel symbionts in the deep terrestrial subsurface.</title>
        <authorList>
            <person name="Probst A.J."/>
            <person name="Ladd B."/>
            <person name="Jarett J.K."/>
            <person name="Geller-Mcgrath D.E."/>
            <person name="Sieber C.M."/>
            <person name="Emerson J.B."/>
            <person name="Anantharaman K."/>
            <person name="Thomas B.C."/>
            <person name="Malmstrom R."/>
            <person name="Stieglmeier M."/>
            <person name="Klingl A."/>
            <person name="Woyke T."/>
            <person name="Ryan C.M."/>
            <person name="Banfield J.F."/>
        </authorList>
    </citation>
    <scope>NUCLEOTIDE SEQUENCE [LARGE SCALE GENOMIC DNA]</scope>
    <source>
        <strain evidence="6">CG22_combo_CG10-13_8_21_14_all_01_47_9</strain>
    </source>
</reference>
<dbReference type="PROSITE" id="PS50850">
    <property type="entry name" value="MFS"/>
    <property type="match status" value="1"/>
</dbReference>
<evidence type="ECO:0000259" key="5">
    <source>
        <dbReference type="PROSITE" id="PS50850"/>
    </source>
</evidence>
<evidence type="ECO:0000256" key="1">
    <source>
        <dbReference type="ARBA" id="ARBA00022692"/>
    </source>
</evidence>
<evidence type="ECO:0000256" key="4">
    <source>
        <dbReference type="SAM" id="Phobius"/>
    </source>
</evidence>
<proteinExistence type="predicted"/>
<evidence type="ECO:0000256" key="3">
    <source>
        <dbReference type="ARBA" id="ARBA00023136"/>
    </source>
</evidence>
<dbReference type="EMBL" id="PCTU01000060">
    <property type="protein sequence ID" value="PIP88096.1"/>
    <property type="molecule type" value="Genomic_DNA"/>
</dbReference>
<dbReference type="Gene3D" id="1.20.1250.20">
    <property type="entry name" value="MFS general substrate transporter like domains"/>
    <property type="match status" value="1"/>
</dbReference>
<dbReference type="SUPFAM" id="SSF103473">
    <property type="entry name" value="MFS general substrate transporter"/>
    <property type="match status" value="1"/>
</dbReference>
<dbReference type="Proteomes" id="UP000229981">
    <property type="component" value="Unassembled WGS sequence"/>
</dbReference>
<keyword evidence="1 4" id="KW-0812">Transmembrane</keyword>
<gene>
    <name evidence="6" type="ORF">COW80_02310</name>
</gene>
<keyword evidence="3 4" id="KW-0472">Membrane</keyword>
<dbReference type="InterPro" id="IPR011701">
    <property type="entry name" value="MFS"/>
</dbReference>
<organism evidence="6 7">
    <name type="scientific">Candidatus Beckwithbacteria bacterium CG22_combo_CG10-13_8_21_14_all_01_47_9</name>
    <dbReference type="NCBI Taxonomy" id="1974496"/>
    <lineage>
        <taxon>Bacteria</taxon>
        <taxon>Candidatus Beckwithiibacteriota</taxon>
    </lineage>
</organism>
<dbReference type="InterPro" id="IPR020846">
    <property type="entry name" value="MFS_dom"/>
</dbReference>
<keyword evidence="2 4" id="KW-1133">Transmembrane helix</keyword>